<evidence type="ECO:0000256" key="3">
    <source>
        <dbReference type="SAM" id="Phobius"/>
    </source>
</evidence>
<feature type="compositionally biased region" description="Low complexity" evidence="2">
    <location>
        <begin position="116"/>
        <end position="125"/>
    </location>
</feature>
<proteinExistence type="predicted"/>
<dbReference type="STRING" id="15368.A0A0Q3EPU7"/>
<dbReference type="InterPro" id="IPR033734">
    <property type="entry name" value="Jacalin-like_lectin_dom_plant"/>
</dbReference>
<feature type="region of interest" description="Disordered" evidence="2">
    <location>
        <begin position="92"/>
        <end position="125"/>
    </location>
</feature>
<keyword evidence="7" id="KW-1185">Reference proteome</keyword>
<dbReference type="Pfam" id="PF01419">
    <property type="entry name" value="Jacalin"/>
    <property type="match status" value="1"/>
</dbReference>
<dbReference type="Gene3D" id="2.100.10.30">
    <property type="entry name" value="Jacalin-like lectin domain"/>
    <property type="match status" value="1"/>
</dbReference>
<feature type="transmembrane region" description="Helical" evidence="3">
    <location>
        <begin position="43"/>
        <end position="64"/>
    </location>
</feature>
<reference evidence="5" key="2">
    <citation type="submission" date="2017-06" db="EMBL/GenBank/DDBJ databases">
        <title>WGS assembly of Brachypodium distachyon.</title>
        <authorList>
            <consortium name="The International Brachypodium Initiative"/>
            <person name="Lucas S."/>
            <person name="Harmon-Smith M."/>
            <person name="Lail K."/>
            <person name="Tice H."/>
            <person name="Grimwood J."/>
            <person name="Bruce D."/>
            <person name="Barry K."/>
            <person name="Shu S."/>
            <person name="Lindquist E."/>
            <person name="Wang M."/>
            <person name="Pitluck S."/>
            <person name="Vogel J.P."/>
            <person name="Garvin D.F."/>
            <person name="Mockler T.C."/>
            <person name="Schmutz J."/>
            <person name="Rokhsar D."/>
            <person name="Bevan M.W."/>
        </authorList>
    </citation>
    <scope>NUCLEOTIDE SEQUENCE</scope>
    <source>
        <strain evidence="5">Bd21</strain>
    </source>
</reference>
<evidence type="ECO:0000313" key="7">
    <source>
        <dbReference type="Proteomes" id="UP000008810"/>
    </source>
</evidence>
<keyword evidence="3" id="KW-1133">Transmembrane helix</keyword>
<dbReference type="InParanoid" id="A0A0Q3EPU7"/>
<dbReference type="CDD" id="cd09612">
    <property type="entry name" value="Jacalin"/>
    <property type="match status" value="1"/>
</dbReference>
<evidence type="ECO:0000313" key="6">
    <source>
        <dbReference type="EnsemblPlants" id="KQJ89494"/>
    </source>
</evidence>
<dbReference type="InterPro" id="IPR036404">
    <property type="entry name" value="Jacalin-like_lectin_dom_sf"/>
</dbReference>
<dbReference type="Gramene" id="KQJ89494">
    <property type="protein sequence ID" value="KQJ89494"/>
    <property type="gene ID" value="BRADI_4g26056v3"/>
</dbReference>
<evidence type="ECO:0000256" key="1">
    <source>
        <dbReference type="ARBA" id="ARBA00022734"/>
    </source>
</evidence>
<sequence length="352" mass="38073">MMLNALCQRRCRPATVHLYIARLSIELVIATTTIARFSGATVLLILVATVSVYTCAILGGTAIGRTLDKAKLQQPSLGVSITIRAADDSAAAGHKIEERSSSSSARARRRPRDDISSSSLLPSSSVEDLYPSDAVSSLPSSSSSSSSSVSPLRRANYYTPSFTPGDEARAKWMQAVMERQMRRQHGDGNFFGEIETTKVGPWGGSGGQPFYIRTGTGGAARMRSVTLYHSDAIHTFYYDYFDEFGRRRAQGSLGGVGDGNSWRSKGVHETFYISPNEHITAVEGTFGRTRSDPRVIVTSLTFRTDKGYTYGPYGDVFGVPFSVPVANGCVVGFWGRSGQLLDAIGVYIAPCK</sequence>
<keyword evidence="3" id="KW-0812">Transmembrane</keyword>
<dbReference type="OrthoDB" id="630385at2759"/>
<keyword evidence="1" id="KW-0430">Lectin</keyword>
<protein>
    <recommendedName>
        <fullName evidence="4">Jacalin-type lectin domain-containing protein</fullName>
    </recommendedName>
</protein>
<feature type="non-terminal residue" evidence="5">
    <location>
        <position position="352"/>
    </location>
</feature>
<dbReference type="PANTHER" id="PTHR46506">
    <property type="entry name" value="OS05G0143600 PROTEIN"/>
    <property type="match status" value="1"/>
</dbReference>
<feature type="domain" description="Jacalin-type lectin" evidence="4">
    <location>
        <begin position="196"/>
        <end position="350"/>
    </location>
</feature>
<dbReference type="InterPro" id="IPR001229">
    <property type="entry name" value="Jacalin-like_lectin_dom"/>
</dbReference>
<dbReference type="EMBL" id="CM000883">
    <property type="protein sequence ID" value="KQJ89494.1"/>
    <property type="molecule type" value="Genomic_DNA"/>
</dbReference>
<dbReference type="SUPFAM" id="SSF51101">
    <property type="entry name" value="Mannose-binding lectins"/>
    <property type="match status" value="1"/>
</dbReference>
<gene>
    <name evidence="5" type="ORF">BRADI_4g26056v3</name>
</gene>
<dbReference type="GO" id="GO:0030246">
    <property type="term" value="F:carbohydrate binding"/>
    <property type="evidence" value="ECO:0007669"/>
    <property type="project" value="UniProtKB-KW"/>
</dbReference>
<dbReference type="Proteomes" id="UP000008810">
    <property type="component" value="Chromosome 4"/>
</dbReference>
<dbReference type="EnsemblPlants" id="KQJ89494">
    <property type="protein sequence ID" value="KQJ89494"/>
    <property type="gene ID" value="BRADI_4g26056v3"/>
</dbReference>
<dbReference type="AlphaFoldDB" id="A0A0Q3EPU7"/>
<evidence type="ECO:0000256" key="2">
    <source>
        <dbReference type="SAM" id="MobiDB-lite"/>
    </source>
</evidence>
<evidence type="ECO:0000313" key="5">
    <source>
        <dbReference type="EMBL" id="KQJ89494.1"/>
    </source>
</evidence>
<name>A0A0Q3EPU7_BRADI</name>
<reference evidence="5 6" key="1">
    <citation type="journal article" date="2010" name="Nature">
        <title>Genome sequencing and analysis of the model grass Brachypodium distachyon.</title>
        <authorList>
            <consortium name="International Brachypodium Initiative"/>
        </authorList>
    </citation>
    <scope>NUCLEOTIDE SEQUENCE [LARGE SCALE GENOMIC DNA]</scope>
    <source>
        <strain evidence="5 6">Bd21</strain>
    </source>
</reference>
<keyword evidence="3" id="KW-0472">Membrane</keyword>
<evidence type="ECO:0000259" key="4">
    <source>
        <dbReference type="PROSITE" id="PS51752"/>
    </source>
</evidence>
<reference evidence="6" key="3">
    <citation type="submission" date="2018-08" db="UniProtKB">
        <authorList>
            <consortium name="EnsemblPlants"/>
        </authorList>
    </citation>
    <scope>IDENTIFICATION</scope>
    <source>
        <strain evidence="6">cv. Bd21</strain>
    </source>
</reference>
<organism evidence="5">
    <name type="scientific">Brachypodium distachyon</name>
    <name type="common">Purple false brome</name>
    <name type="synonym">Trachynia distachya</name>
    <dbReference type="NCBI Taxonomy" id="15368"/>
    <lineage>
        <taxon>Eukaryota</taxon>
        <taxon>Viridiplantae</taxon>
        <taxon>Streptophyta</taxon>
        <taxon>Embryophyta</taxon>
        <taxon>Tracheophyta</taxon>
        <taxon>Spermatophyta</taxon>
        <taxon>Magnoliopsida</taxon>
        <taxon>Liliopsida</taxon>
        <taxon>Poales</taxon>
        <taxon>Poaceae</taxon>
        <taxon>BOP clade</taxon>
        <taxon>Pooideae</taxon>
        <taxon>Stipodae</taxon>
        <taxon>Brachypodieae</taxon>
        <taxon>Brachypodium</taxon>
    </lineage>
</organism>
<dbReference type="PROSITE" id="PS51752">
    <property type="entry name" value="JACALIN_LECTIN"/>
    <property type="match status" value="1"/>
</dbReference>
<accession>A0A0Q3EPU7</accession>
<dbReference type="SMART" id="SM00915">
    <property type="entry name" value="Jacalin"/>
    <property type="match status" value="1"/>
</dbReference>